<dbReference type="GO" id="GO:0016787">
    <property type="term" value="F:hydrolase activity"/>
    <property type="evidence" value="ECO:0007669"/>
    <property type="project" value="UniProtKB-KW"/>
</dbReference>
<dbReference type="PANTHER" id="PTHR42994">
    <property type="entry name" value="PEPTIDASE T"/>
    <property type="match status" value="1"/>
</dbReference>
<evidence type="ECO:0000256" key="3">
    <source>
        <dbReference type="ARBA" id="ARBA00022801"/>
    </source>
</evidence>
<dbReference type="PIRSF" id="PIRSF001123">
    <property type="entry name" value="PepA_GA"/>
    <property type="match status" value="1"/>
</dbReference>
<keyword evidence="3" id="KW-0378">Hydrolase</keyword>
<evidence type="ECO:0000256" key="1">
    <source>
        <dbReference type="ARBA" id="ARBA00001947"/>
    </source>
</evidence>
<dbReference type="GO" id="GO:0046872">
    <property type="term" value="F:metal ion binding"/>
    <property type="evidence" value="ECO:0007669"/>
    <property type="project" value="UniProtKB-KW"/>
</dbReference>
<accession>A0A382F2G3</accession>
<dbReference type="Pfam" id="PF07687">
    <property type="entry name" value="M20_dimer"/>
    <property type="match status" value="1"/>
</dbReference>
<proteinExistence type="predicted"/>
<evidence type="ECO:0000256" key="2">
    <source>
        <dbReference type="ARBA" id="ARBA00022723"/>
    </source>
</evidence>
<organism evidence="6">
    <name type="scientific">marine metagenome</name>
    <dbReference type="NCBI Taxonomy" id="408172"/>
    <lineage>
        <taxon>unclassified sequences</taxon>
        <taxon>metagenomes</taxon>
        <taxon>ecological metagenomes</taxon>
    </lineage>
</organism>
<gene>
    <name evidence="6" type="ORF">METZ01_LOCUS209237</name>
</gene>
<dbReference type="PANTHER" id="PTHR42994:SF2">
    <property type="entry name" value="PEPTIDASE"/>
    <property type="match status" value="1"/>
</dbReference>
<dbReference type="SUPFAM" id="SSF55031">
    <property type="entry name" value="Bacterial exopeptidase dimerisation domain"/>
    <property type="match status" value="1"/>
</dbReference>
<dbReference type="Gene3D" id="3.30.70.360">
    <property type="match status" value="1"/>
</dbReference>
<dbReference type="SUPFAM" id="SSF53187">
    <property type="entry name" value="Zn-dependent exopeptidases"/>
    <property type="match status" value="1"/>
</dbReference>
<keyword evidence="2" id="KW-0479">Metal-binding</keyword>
<dbReference type="InterPro" id="IPR011650">
    <property type="entry name" value="Peptidase_M20_dimer"/>
</dbReference>
<feature type="domain" description="Peptidase M20 dimerisation" evidence="5">
    <location>
        <begin position="168"/>
        <end position="262"/>
    </location>
</feature>
<dbReference type="InterPro" id="IPR002933">
    <property type="entry name" value="Peptidase_M20"/>
</dbReference>
<evidence type="ECO:0000256" key="4">
    <source>
        <dbReference type="ARBA" id="ARBA00022833"/>
    </source>
</evidence>
<reference evidence="6" key="1">
    <citation type="submission" date="2018-05" db="EMBL/GenBank/DDBJ databases">
        <authorList>
            <person name="Lanie J.A."/>
            <person name="Ng W.-L."/>
            <person name="Kazmierczak K.M."/>
            <person name="Andrzejewski T.M."/>
            <person name="Davidsen T.M."/>
            <person name="Wayne K.J."/>
            <person name="Tettelin H."/>
            <person name="Glass J.I."/>
            <person name="Rusch D."/>
            <person name="Podicherti R."/>
            <person name="Tsui H.-C.T."/>
            <person name="Winkler M.E."/>
        </authorList>
    </citation>
    <scope>NUCLEOTIDE SEQUENCE</scope>
</reference>
<protein>
    <recommendedName>
        <fullName evidence="5">Peptidase M20 dimerisation domain-containing protein</fullName>
    </recommendedName>
</protein>
<dbReference type="Pfam" id="PF01546">
    <property type="entry name" value="Peptidase_M20"/>
    <property type="match status" value="1"/>
</dbReference>
<comment type="cofactor">
    <cofactor evidence="1">
        <name>Zn(2+)</name>
        <dbReference type="ChEBI" id="CHEBI:29105"/>
    </cofactor>
</comment>
<evidence type="ECO:0000259" key="5">
    <source>
        <dbReference type="Pfam" id="PF07687"/>
    </source>
</evidence>
<dbReference type="Gene3D" id="3.40.630.10">
    <property type="entry name" value="Zn peptidases"/>
    <property type="match status" value="1"/>
</dbReference>
<evidence type="ECO:0000313" key="6">
    <source>
        <dbReference type="EMBL" id="SVB56383.1"/>
    </source>
</evidence>
<dbReference type="InterPro" id="IPR036264">
    <property type="entry name" value="Bact_exopeptidase_dim_dom"/>
</dbReference>
<dbReference type="InterPro" id="IPR008007">
    <property type="entry name" value="Peptidase_M42"/>
</dbReference>
<name>A0A382F2G3_9ZZZZ</name>
<dbReference type="EMBL" id="UINC01047289">
    <property type="protein sequence ID" value="SVB56383.1"/>
    <property type="molecule type" value="Genomic_DNA"/>
</dbReference>
<keyword evidence="4" id="KW-0862">Zinc</keyword>
<sequence>MINENRLVATFCEMVQIDSPSGEEDEFCKYISEKLLNLGFSVEEDSHGNVIASEEGVNPLILSAHMDTVEPGRGIKPCIVDGIIRSDGDTILGGDCKAGIAAIIESLHSLSEDETIRIPIQVVLTRGEELGLVGAKNLNMDLIRGKNGVVFDGNGPVNTVTMASPTYTSFEVKIRGKAAHAGVEPENGESAIRIASEIISNLPQGRLDSESTFNVGTIEGGSVRNTVPELAQFTGEFRSRNLETTELLRLQVVDVIEKVKSKYLKSEIYEQLAIEFHRYNLNESDDMVVWTKSVIERIGLKPMLVPSGGGTDANVFNQLGINCVVVGMATNAMHTNEEYVPILDLVNTARFCETLLTE</sequence>
<dbReference type="AlphaFoldDB" id="A0A382F2G3"/>